<feature type="region of interest" description="Disordered" evidence="1">
    <location>
        <begin position="17"/>
        <end position="56"/>
    </location>
</feature>
<reference evidence="3 4" key="1">
    <citation type="submission" date="2019-02" db="EMBL/GenBank/DDBJ databases">
        <title>Deep-cultivation of Planctomycetes and their phenomic and genomic characterization uncovers novel biology.</title>
        <authorList>
            <person name="Wiegand S."/>
            <person name="Jogler M."/>
            <person name="Boedeker C."/>
            <person name="Pinto D."/>
            <person name="Vollmers J."/>
            <person name="Rivas-Marin E."/>
            <person name="Kohn T."/>
            <person name="Peeters S.H."/>
            <person name="Heuer A."/>
            <person name="Rast P."/>
            <person name="Oberbeckmann S."/>
            <person name="Bunk B."/>
            <person name="Jeske O."/>
            <person name="Meyerdierks A."/>
            <person name="Storesund J.E."/>
            <person name="Kallscheuer N."/>
            <person name="Luecker S."/>
            <person name="Lage O.M."/>
            <person name="Pohl T."/>
            <person name="Merkel B.J."/>
            <person name="Hornburger P."/>
            <person name="Mueller R.-W."/>
            <person name="Bruemmer F."/>
            <person name="Labrenz M."/>
            <person name="Spormann A.M."/>
            <person name="Op den Camp H."/>
            <person name="Overmann J."/>
            <person name="Amann R."/>
            <person name="Jetten M.S.M."/>
            <person name="Mascher T."/>
            <person name="Medema M.H."/>
            <person name="Devos D.P."/>
            <person name="Kaster A.-K."/>
            <person name="Ovreas L."/>
            <person name="Rohde M."/>
            <person name="Galperin M.Y."/>
            <person name="Jogler C."/>
        </authorList>
    </citation>
    <scope>NUCLEOTIDE SEQUENCE [LARGE SCALE GENOMIC DNA]</scope>
    <source>
        <strain evidence="3 4">SV_7m_r</strain>
    </source>
</reference>
<protein>
    <submittedName>
        <fullName evidence="3">Uncharacterized protein</fullName>
    </submittedName>
</protein>
<accession>A0A517SV75</accession>
<keyword evidence="2" id="KW-1133">Transmembrane helix</keyword>
<dbReference type="Proteomes" id="UP000315003">
    <property type="component" value="Chromosome"/>
</dbReference>
<keyword evidence="2" id="KW-0812">Transmembrane</keyword>
<evidence type="ECO:0000313" key="3">
    <source>
        <dbReference type="EMBL" id="QDT60018.1"/>
    </source>
</evidence>
<dbReference type="AlphaFoldDB" id="A0A517SV75"/>
<evidence type="ECO:0000256" key="2">
    <source>
        <dbReference type="SAM" id="Phobius"/>
    </source>
</evidence>
<keyword evidence="4" id="KW-1185">Reference proteome</keyword>
<sequence>MEATLAGRILSKRVCKKTHPKCRHGSQPPQQPNPVTPAMTNPYSPPQSSLENEVPSDGRVHPDWRWMVGELMGFNALLYLLGWWLFRSRFQGSGASSVNLLNFQLSDLQYLMVSLLLILIPCTVVGGPFRLLYCRFHHSRRVVGWNRVFLFVGIVASFAMFMTLAFLSVE</sequence>
<evidence type="ECO:0000313" key="4">
    <source>
        <dbReference type="Proteomes" id="UP000315003"/>
    </source>
</evidence>
<keyword evidence="2" id="KW-0472">Membrane</keyword>
<feature type="compositionally biased region" description="Polar residues" evidence="1">
    <location>
        <begin position="38"/>
        <end position="51"/>
    </location>
</feature>
<feature type="transmembrane region" description="Helical" evidence="2">
    <location>
        <begin position="145"/>
        <end position="167"/>
    </location>
</feature>
<name>A0A517SV75_9BACT</name>
<organism evidence="3 4">
    <name type="scientific">Stieleria bergensis</name>
    <dbReference type="NCBI Taxonomy" id="2528025"/>
    <lineage>
        <taxon>Bacteria</taxon>
        <taxon>Pseudomonadati</taxon>
        <taxon>Planctomycetota</taxon>
        <taxon>Planctomycetia</taxon>
        <taxon>Pirellulales</taxon>
        <taxon>Pirellulaceae</taxon>
        <taxon>Stieleria</taxon>
    </lineage>
</organism>
<evidence type="ECO:0000256" key="1">
    <source>
        <dbReference type="SAM" id="MobiDB-lite"/>
    </source>
</evidence>
<gene>
    <name evidence="3" type="ORF">SV7mr_25340</name>
</gene>
<proteinExistence type="predicted"/>
<feature type="transmembrane region" description="Helical" evidence="2">
    <location>
        <begin position="66"/>
        <end position="86"/>
    </location>
</feature>
<dbReference type="EMBL" id="CP036272">
    <property type="protein sequence ID" value="QDT60018.1"/>
    <property type="molecule type" value="Genomic_DNA"/>
</dbReference>
<feature type="transmembrane region" description="Helical" evidence="2">
    <location>
        <begin position="110"/>
        <end position="133"/>
    </location>
</feature>